<dbReference type="InterPro" id="IPR029045">
    <property type="entry name" value="ClpP/crotonase-like_dom_sf"/>
</dbReference>
<gene>
    <name evidence="2" type="ORF">CLV47_11255</name>
</gene>
<dbReference type="OrthoDB" id="9777711at2"/>
<protein>
    <submittedName>
        <fullName evidence="2">Enoyl-CoA hydratase</fullName>
    </submittedName>
</protein>
<sequence>MPDNAASTSTRKVDRTIDTGSDDILADVGGSIATITLNRPDRRNALSDAMFSGMKTLLADFEQDDDVAVVVLTGAGGAFCSGGDVKGFNERGGEGGGTGKVDPARVDRQRTSQRDTVGKIYNYTKPVIAALPGAAAGAGLGLALSADVRIGSTRAVMATAFGGVGLSGDYGTTWFLDKLVGPAKARELLWWNEKLRADDCLKLGLLNWVVEEDELEAKTYELAAKLADGPRQCFNNMKQNLIKAQNADLFDAMDLEVQLHLECGITDDHREAVAAFVEKRPAVFKH</sequence>
<comment type="similarity">
    <text evidence="1">Belongs to the enoyl-CoA hydratase/isomerase family.</text>
</comment>
<proteinExistence type="inferred from homology"/>
<dbReference type="PANTHER" id="PTHR43802:SF1">
    <property type="entry name" value="IP11341P-RELATED"/>
    <property type="match status" value="1"/>
</dbReference>
<dbReference type="Gene3D" id="3.90.226.10">
    <property type="entry name" value="2-enoyl-CoA Hydratase, Chain A, domain 1"/>
    <property type="match status" value="1"/>
</dbReference>
<name>A0A2T0ZXD8_9ACTN</name>
<dbReference type="Proteomes" id="UP000237752">
    <property type="component" value="Unassembled WGS sequence"/>
</dbReference>
<keyword evidence="3" id="KW-1185">Reference proteome</keyword>
<comment type="caution">
    <text evidence="2">The sequence shown here is derived from an EMBL/GenBank/DDBJ whole genome shotgun (WGS) entry which is preliminary data.</text>
</comment>
<dbReference type="AlphaFoldDB" id="A0A2T0ZXD8"/>
<dbReference type="PANTHER" id="PTHR43802">
    <property type="entry name" value="ENOYL-COA HYDRATASE"/>
    <property type="match status" value="1"/>
</dbReference>
<dbReference type="RefSeq" id="WP_106349684.1">
    <property type="nucleotide sequence ID" value="NZ_PVUE01000012.1"/>
</dbReference>
<dbReference type="EMBL" id="PVUE01000012">
    <property type="protein sequence ID" value="PRZ41022.1"/>
    <property type="molecule type" value="Genomic_DNA"/>
</dbReference>
<dbReference type="SUPFAM" id="SSF52096">
    <property type="entry name" value="ClpP/crotonase"/>
    <property type="match status" value="1"/>
</dbReference>
<dbReference type="GO" id="GO:0003824">
    <property type="term" value="F:catalytic activity"/>
    <property type="evidence" value="ECO:0007669"/>
    <property type="project" value="UniProtKB-ARBA"/>
</dbReference>
<dbReference type="CDD" id="cd06558">
    <property type="entry name" value="crotonase-like"/>
    <property type="match status" value="1"/>
</dbReference>
<evidence type="ECO:0000313" key="2">
    <source>
        <dbReference type="EMBL" id="PRZ41022.1"/>
    </source>
</evidence>
<organism evidence="2 3">
    <name type="scientific">Antricoccus suffuscus</name>
    <dbReference type="NCBI Taxonomy" id="1629062"/>
    <lineage>
        <taxon>Bacteria</taxon>
        <taxon>Bacillati</taxon>
        <taxon>Actinomycetota</taxon>
        <taxon>Actinomycetes</taxon>
        <taxon>Geodermatophilales</taxon>
        <taxon>Antricoccaceae</taxon>
        <taxon>Antricoccus</taxon>
    </lineage>
</organism>
<dbReference type="InterPro" id="IPR014748">
    <property type="entry name" value="Enoyl-CoA_hydra_C"/>
</dbReference>
<dbReference type="Pfam" id="PF00378">
    <property type="entry name" value="ECH_1"/>
    <property type="match status" value="1"/>
</dbReference>
<reference evidence="2 3" key="1">
    <citation type="submission" date="2018-03" db="EMBL/GenBank/DDBJ databases">
        <title>Genomic Encyclopedia of Archaeal and Bacterial Type Strains, Phase II (KMG-II): from individual species to whole genera.</title>
        <authorList>
            <person name="Goeker M."/>
        </authorList>
    </citation>
    <scope>NUCLEOTIDE SEQUENCE [LARGE SCALE GENOMIC DNA]</scope>
    <source>
        <strain evidence="2 3">DSM 100065</strain>
    </source>
</reference>
<dbReference type="InterPro" id="IPR001753">
    <property type="entry name" value="Enoyl-CoA_hydra/iso"/>
</dbReference>
<evidence type="ECO:0000313" key="3">
    <source>
        <dbReference type="Proteomes" id="UP000237752"/>
    </source>
</evidence>
<evidence type="ECO:0000256" key="1">
    <source>
        <dbReference type="ARBA" id="ARBA00005254"/>
    </source>
</evidence>
<accession>A0A2T0ZXD8</accession>
<dbReference type="Gene3D" id="1.10.12.10">
    <property type="entry name" value="Lyase 2-enoyl-coa Hydratase, Chain A, domain 2"/>
    <property type="match status" value="1"/>
</dbReference>